<gene>
    <name evidence="1" type="ORF">DSO57_1039751</name>
</gene>
<evidence type="ECO:0000313" key="2">
    <source>
        <dbReference type="Proteomes" id="UP001165960"/>
    </source>
</evidence>
<evidence type="ECO:0000313" key="1">
    <source>
        <dbReference type="EMBL" id="KAJ9050756.1"/>
    </source>
</evidence>
<organism evidence="1 2">
    <name type="scientific">Entomophthora muscae</name>
    <dbReference type="NCBI Taxonomy" id="34485"/>
    <lineage>
        <taxon>Eukaryota</taxon>
        <taxon>Fungi</taxon>
        <taxon>Fungi incertae sedis</taxon>
        <taxon>Zoopagomycota</taxon>
        <taxon>Entomophthoromycotina</taxon>
        <taxon>Entomophthoromycetes</taxon>
        <taxon>Entomophthorales</taxon>
        <taxon>Entomophthoraceae</taxon>
        <taxon>Entomophthora</taxon>
    </lineage>
</organism>
<dbReference type="Proteomes" id="UP001165960">
    <property type="component" value="Unassembled WGS sequence"/>
</dbReference>
<reference evidence="1" key="1">
    <citation type="submission" date="2022-04" db="EMBL/GenBank/DDBJ databases">
        <title>Genome of the entomopathogenic fungus Entomophthora muscae.</title>
        <authorList>
            <person name="Elya C."/>
            <person name="Lovett B.R."/>
            <person name="Lee E."/>
            <person name="Macias A.M."/>
            <person name="Hajek A.E."/>
            <person name="De Bivort B.L."/>
            <person name="Kasson M.T."/>
            <person name="De Fine Licht H.H."/>
            <person name="Stajich J.E."/>
        </authorList>
    </citation>
    <scope>NUCLEOTIDE SEQUENCE</scope>
    <source>
        <strain evidence="1">Berkeley</strain>
    </source>
</reference>
<comment type="caution">
    <text evidence="1">The sequence shown here is derived from an EMBL/GenBank/DDBJ whole genome shotgun (WGS) entry which is preliminary data.</text>
</comment>
<proteinExistence type="predicted"/>
<accession>A0ACC2RL32</accession>
<protein>
    <submittedName>
        <fullName evidence="1">Uncharacterized protein</fullName>
    </submittedName>
</protein>
<name>A0ACC2RL32_9FUNG</name>
<keyword evidence="2" id="KW-1185">Reference proteome</keyword>
<sequence length="97" mass="10631">MNISNPPSSRAEDTELPAQLLAPRMAKTSEAAGKEEAQEGNIKNKINKNLQILTCFLENIDGKLRQVLVPFVPATFYANYATHVAKLLYLSPLLCGS</sequence>
<dbReference type="EMBL" id="QTSX02007139">
    <property type="protein sequence ID" value="KAJ9050756.1"/>
    <property type="molecule type" value="Genomic_DNA"/>
</dbReference>